<evidence type="ECO:0000256" key="4">
    <source>
        <dbReference type="ARBA" id="ARBA00022989"/>
    </source>
</evidence>
<feature type="transmembrane region" description="Helical" evidence="6">
    <location>
        <begin position="45"/>
        <end position="62"/>
    </location>
</feature>
<keyword evidence="5 6" id="KW-0472">Membrane</keyword>
<evidence type="ECO:0008006" key="9">
    <source>
        <dbReference type="Google" id="ProtNLM"/>
    </source>
</evidence>
<dbReference type="GO" id="GO:0016020">
    <property type="term" value="C:membrane"/>
    <property type="evidence" value="ECO:0007669"/>
    <property type="project" value="UniProtKB-SubCell"/>
</dbReference>
<evidence type="ECO:0000256" key="1">
    <source>
        <dbReference type="ARBA" id="ARBA00004141"/>
    </source>
</evidence>
<feature type="transmembrane region" description="Helical" evidence="6">
    <location>
        <begin position="115"/>
        <end position="132"/>
    </location>
</feature>
<keyword evidence="2" id="KW-0813">Transport</keyword>
<keyword evidence="4 6" id="KW-1133">Transmembrane helix</keyword>
<dbReference type="InterPro" id="IPR011701">
    <property type="entry name" value="MFS"/>
</dbReference>
<dbReference type="GO" id="GO:0022857">
    <property type="term" value="F:transmembrane transporter activity"/>
    <property type="evidence" value="ECO:0007669"/>
    <property type="project" value="InterPro"/>
</dbReference>
<proteinExistence type="predicted"/>
<evidence type="ECO:0000256" key="2">
    <source>
        <dbReference type="ARBA" id="ARBA00022448"/>
    </source>
</evidence>
<dbReference type="AlphaFoldDB" id="A0A072PSU2"/>
<dbReference type="EMBL" id="AMGV01000001">
    <property type="protein sequence ID" value="KEF62403.1"/>
    <property type="molecule type" value="Genomic_DNA"/>
</dbReference>
<evidence type="ECO:0000256" key="6">
    <source>
        <dbReference type="SAM" id="Phobius"/>
    </source>
</evidence>
<feature type="transmembrane region" description="Helical" evidence="6">
    <location>
        <begin position="88"/>
        <end position="108"/>
    </location>
</feature>
<dbReference type="RefSeq" id="XP_013264993.1">
    <property type="nucleotide sequence ID" value="XM_013409539.1"/>
</dbReference>
<protein>
    <recommendedName>
        <fullName evidence="9">Major facilitator superfamily (MFS) profile domain-containing protein</fullName>
    </recommendedName>
</protein>
<dbReference type="Gene3D" id="1.20.1250.20">
    <property type="entry name" value="MFS general substrate transporter like domains"/>
    <property type="match status" value="1"/>
</dbReference>
<dbReference type="InterPro" id="IPR036259">
    <property type="entry name" value="MFS_trans_sf"/>
</dbReference>
<accession>A0A072PSU2</accession>
<keyword evidence="8" id="KW-1185">Reference proteome</keyword>
<dbReference type="VEuPathDB" id="FungiDB:A1O9_00375"/>
<keyword evidence="3 6" id="KW-0812">Transmembrane</keyword>
<name>A0A072PSU2_9EURO</name>
<dbReference type="OrthoDB" id="2962993at2759"/>
<comment type="caution">
    <text evidence="7">The sequence shown here is derived from an EMBL/GenBank/DDBJ whole genome shotgun (WGS) entry which is preliminary data.</text>
</comment>
<comment type="subcellular location">
    <subcellularLocation>
        <location evidence="1">Membrane</location>
        <topology evidence="1">Multi-pass membrane protein</topology>
    </subcellularLocation>
</comment>
<organism evidence="7 8">
    <name type="scientific">Exophiala aquamarina CBS 119918</name>
    <dbReference type="NCBI Taxonomy" id="1182545"/>
    <lineage>
        <taxon>Eukaryota</taxon>
        <taxon>Fungi</taxon>
        <taxon>Dikarya</taxon>
        <taxon>Ascomycota</taxon>
        <taxon>Pezizomycotina</taxon>
        <taxon>Eurotiomycetes</taxon>
        <taxon>Chaetothyriomycetidae</taxon>
        <taxon>Chaetothyriales</taxon>
        <taxon>Herpotrichiellaceae</taxon>
        <taxon>Exophiala</taxon>
    </lineage>
</organism>
<evidence type="ECO:0000256" key="3">
    <source>
        <dbReference type="ARBA" id="ARBA00022692"/>
    </source>
</evidence>
<dbReference type="GeneID" id="25275327"/>
<dbReference type="PANTHER" id="PTHR43791">
    <property type="entry name" value="PERMEASE-RELATED"/>
    <property type="match status" value="1"/>
</dbReference>
<dbReference type="HOGENOM" id="CLU_1578524_0_0_1"/>
<sequence>MQKGRSGAEEQQIEFGVKSLPIASTWDAIINSFSENEARALKRKVGLQLVVILGLCYCVSLLDRNNLGNAAITGMINDLYLIGNQYNLIVLLFFITCVTVQPIAVAVCRKIGPRTFVLTTVLLWGTLLLGFGCVQHCYQLLPLRVVLGLTGRRINAPLRLSDALIVGGA</sequence>
<dbReference type="Pfam" id="PF07690">
    <property type="entry name" value="MFS_1"/>
    <property type="match status" value="1"/>
</dbReference>
<evidence type="ECO:0000313" key="8">
    <source>
        <dbReference type="Proteomes" id="UP000027920"/>
    </source>
</evidence>
<reference evidence="7 8" key="1">
    <citation type="submission" date="2013-03" db="EMBL/GenBank/DDBJ databases">
        <title>The Genome Sequence of Exophiala aquamarina CBS 119918.</title>
        <authorList>
            <consortium name="The Broad Institute Genomics Platform"/>
            <person name="Cuomo C."/>
            <person name="de Hoog S."/>
            <person name="Gorbushina A."/>
            <person name="Walker B."/>
            <person name="Young S.K."/>
            <person name="Zeng Q."/>
            <person name="Gargeya S."/>
            <person name="Fitzgerald M."/>
            <person name="Haas B."/>
            <person name="Abouelleil A."/>
            <person name="Allen A.W."/>
            <person name="Alvarado L."/>
            <person name="Arachchi H.M."/>
            <person name="Berlin A.M."/>
            <person name="Chapman S.B."/>
            <person name="Gainer-Dewar J."/>
            <person name="Goldberg J."/>
            <person name="Griggs A."/>
            <person name="Gujja S."/>
            <person name="Hansen M."/>
            <person name="Howarth C."/>
            <person name="Imamovic A."/>
            <person name="Ireland A."/>
            <person name="Larimer J."/>
            <person name="McCowan C."/>
            <person name="Murphy C."/>
            <person name="Pearson M."/>
            <person name="Poon T.W."/>
            <person name="Priest M."/>
            <person name="Roberts A."/>
            <person name="Saif S."/>
            <person name="Shea T."/>
            <person name="Sisk P."/>
            <person name="Sykes S."/>
            <person name="Wortman J."/>
            <person name="Nusbaum C."/>
            <person name="Birren B."/>
        </authorList>
    </citation>
    <scope>NUCLEOTIDE SEQUENCE [LARGE SCALE GENOMIC DNA]</scope>
    <source>
        <strain evidence="7 8">CBS 119918</strain>
    </source>
</reference>
<dbReference type="Proteomes" id="UP000027920">
    <property type="component" value="Unassembled WGS sequence"/>
</dbReference>
<evidence type="ECO:0000256" key="5">
    <source>
        <dbReference type="ARBA" id="ARBA00023136"/>
    </source>
</evidence>
<gene>
    <name evidence="7" type="ORF">A1O9_00375</name>
</gene>
<evidence type="ECO:0000313" key="7">
    <source>
        <dbReference type="EMBL" id="KEF62403.1"/>
    </source>
</evidence>
<dbReference type="PANTHER" id="PTHR43791:SF47">
    <property type="entry name" value="MAJOR FACILITATOR SUPERFAMILY (MFS) PROFILE DOMAIN-CONTAINING PROTEIN-RELATED"/>
    <property type="match status" value="1"/>
</dbReference>
<dbReference type="SUPFAM" id="SSF103473">
    <property type="entry name" value="MFS general substrate transporter"/>
    <property type="match status" value="1"/>
</dbReference>